<comment type="similarity">
    <text evidence="1 7">Belongs to the DNA photolyase class-1 family.</text>
</comment>
<dbReference type="InterPro" id="IPR005101">
    <property type="entry name" value="Cryptochr/Photolyase_FAD-bd"/>
</dbReference>
<feature type="site" description="Electron transfer via tryptophanyl radical" evidence="6">
    <location>
        <position position="358"/>
    </location>
</feature>
<gene>
    <name evidence="10" type="ORF">BCR37DRAFT_367402</name>
</gene>
<comment type="function">
    <text evidence="7">May have a photoreceptor function.</text>
</comment>
<dbReference type="InterPro" id="IPR036134">
    <property type="entry name" value="Crypto/Photolyase_FAD-like_sf"/>
</dbReference>
<evidence type="ECO:0000313" key="10">
    <source>
        <dbReference type="EMBL" id="ORY83309.1"/>
    </source>
</evidence>
<accession>A0A1Y2FHA1</accession>
<dbReference type="InterPro" id="IPR036155">
    <property type="entry name" value="Crypto/Photolyase_N_sf"/>
</dbReference>
<keyword evidence="11" id="KW-1185">Reference proteome</keyword>
<keyword evidence="2 5" id="KW-0285">Flavoprotein</keyword>
<dbReference type="Proteomes" id="UP000193685">
    <property type="component" value="Unassembled WGS sequence"/>
</dbReference>
<dbReference type="GO" id="GO:0000719">
    <property type="term" value="P:photoreactive repair"/>
    <property type="evidence" value="ECO:0007669"/>
    <property type="project" value="TreeGrafter"/>
</dbReference>
<dbReference type="PROSITE" id="PS51645">
    <property type="entry name" value="PHR_CRY_ALPHA_BETA"/>
    <property type="match status" value="1"/>
</dbReference>
<sequence length="550" mass="62815">MARTLLYLHRHDLRLHDNPILEQIRKGQYDSFLPVYIFPAHQIEVNPLLRAEHQGKAHKELRASFGTRRTGNVRVSYLCESLWDLKRSYAKLDVNMLITAGKTDDVLKSILDKLQAHSAGQIEVWLQKEYTTEEREEEAAIMAVCKSNKTVAYKTVEESTLVDISDLGYPIDKLPNYYTEFRKGVEPLDSVRLPFEAPKHLPPSPKITFENEYEISDDMDKVIEQLCAPLGGRCDIPQNTAHPMKGGETAAIKRLEYYVTGGKSAPAASYKTTRNGLLGSDYSTKFSSFLSVGSLSPKLIHHRLLQFEKEHNLEGDVNTYWIRFELLWRDYFKFVALKFGKRMFLKYGLKQAKLNDQWLGADSREAMRWKEGTTGVGIVDAAMRELKATGYLSNRARQIVASFLTKDLNVDWRIGAEYFEEKLIDHDPSANYGNWQYQAGVGNDPRTSRRFNPAKQAHDYDPDGAYIKTWCPEVAKATVSMNWVYFWTTPPKLQQTLGIAGLEGVRDPVKGLCGDERERNSGRGVPGYRKKARRHEGRPRRGERTASYDS</sequence>
<proteinExistence type="inferred from homology"/>
<comment type="cofactor">
    <cofactor evidence="7">
        <name>(6R)-5,10-methylene-5,6,7,8-tetrahydrofolate</name>
        <dbReference type="ChEBI" id="CHEBI:15636"/>
    </cofactor>
    <text evidence="7">Binds 1 5,10-methenyltetrahydrofolate (MTHF) per subunit.</text>
</comment>
<name>A0A1Y2FHA1_PROLT</name>
<keyword evidence="4 7" id="KW-0157">Chromophore</keyword>
<dbReference type="PRINTS" id="PR00147">
    <property type="entry name" value="DNAPHOTLYASE"/>
</dbReference>
<evidence type="ECO:0000259" key="9">
    <source>
        <dbReference type="PROSITE" id="PS51645"/>
    </source>
</evidence>
<dbReference type="OMA" id="KFWRCGP"/>
<evidence type="ECO:0000256" key="6">
    <source>
        <dbReference type="PIRSR" id="PIRSR602081-2"/>
    </source>
</evidence>
<dbReference type="Pfam" id="PF00875">
    <property type="entry name" value="DNA_photolyase"/>
    <property type="match status" value="1"/>
</dbReference>
<dbReference type="Gene3D" id="1.25.40.80">
    <property type="match status" value="1"/>
</dbReference>
<comment type="caution">
    <text evidence="10">The sequence shown here is derived from an EMBL/GenBank/DDBJ whole genome shotgun (WGS) entry which is preliminary data.</text>
</comment>
<dbReference type="RefSeq" id="XP_040725890.1">
    <property type="nucleotide sequence ID" value="XM_040868296.1"/>
</dbReference>
<evidence type="ECO:0000256" key="8">
    <source>
        <dbReference type="SAM" id="MobiDB-lite"/>
    </source>
</evidence>
<reference evidence="10 11" key="1">
    <citation type="submission" date="2016-07" db="EMBL/GenBank/DDBJ databases">
        <title>Pervasive Adenine N6-methylation of Active Genes in Fungi.</title>
        <authorList>
            <consortium name="DOE Joint Genome Institute"/>
            <person name="Mondo S.J."/>
            <person name="Dannebaum R.O."/>
            <person name="Kuo R.C."/>
            <person name="Labutti K."/>
            <person name="Haridas S."/>
            <person name="Kuo A."/>
            <person name="Salamov A."/>
            <person name="Ahrendt S.R."/>
            <person name="Lipzen A."/>
            <person name="Sullivan W."/>
            <person name="Andreopoulos W.B."/>
            <person name="Clum A."/>
            <person name="Lindquist E."/>
            <person name="Daum C."/>
            <person name="Ramamoorthy G.K."/>
            <person name="Gryganskyi A."/>
            <person name="Culley D."/>
            <person name="Magnuson J.K."/>
            <person name="James T.Y."/>
            <person name="O'Malley M.A."/>
            <person name="Stajich J.E."/>
            <person name="Spatafora J.W."/>
            <person name="Visel A."/>
            <person name="Grigoriev I.V."/>
        </authorList>
    </citation>
    <scope>NUCLEOTIDE SEQUENCE [LARGE SCALE GENOMIC DNA]</scope>
    <source>
        <strain evidence="10 11">12-1054</strain>
    </source>
</reference>
<dbReference type="AlphaFoldDB" id="A0A1Y2FHA1"/>
<dbReference type="EMBL" id="MCFI01000008">
    <property type="protein sequence ID" value="ORY83309.1"/>
    <property type="molecule type" value="Genomic_DNA"/>
</dbReference>
<comment type="cofactor">
    <cofactor evidence="5 7">
        <name>FAD</name>
        <dbReference type="ChEBI" id="CHEBI:57692"/>
    </cofactor>
    <text evidence="5 7">Binds 1 FAD per subunit.</text>
</comment>
<dbReference type="InterPro" id="IPR006050">
    <property type="entry name" value="DNA_photolyase_N"/>
</dbReference>
<dbReference type="SUPFAM" id="SSF48173">
    <property type="entry name" value="Cryptochrome/photolyase FAD-binding domain"/>
    <property type="match status" value="1"/>
</dbReference>
<evidence type="ECO:0000256" key="7">
    <source>
        <dbReference type="RuleBase" id="RU367151"/>
    </source>
</evidence>
<dbReference type="STRING" id="56484.A0A1Y2FHA1"/>
<dbReference type="InterPro" id="IPR014133">
    <property type="entry name" value="Cry_DASH"/>
</dbReference>
<evidence type="ECO:0000256" key="1">
    <source>
        <dbReference type="ARBA" id="ARBA00005862"/>
    </source>
</evidence>
<organism evidence="10 11">
    <name type="scientific">Protomyces lactucae-debilis</name>
    <dbReference type="NCBI Taxonomy" id="2754530"/>
    <lineage>
        <taxon>Eukaryota</taxon>
        <taxon>Fungi</taxon>
        <taxon>Dikarya</taxon>
        <taxon>Ascomycota</taxon>
        <taxon>Taphrinomycotina</taxon>
        <taxon>Taphrinomycetes</taxon>
        <taxon>Taphrinales</taxon>
        <taxon>Protomycetaceae</taxon>
        <taxon>Protomyces</taxon>
    </lineage>
</organism>
<dbReference type="NCBIfam" id="TIGR02765">
    <property type="entry name" value="crypto_DASH"/>
    <property type="match status" value="1"/>
</dbReference>
<dbReference type="Gene3D" id="1.10.579.10">
    <property type="entry name" value="DNA Cyclobutane Dipyrimidine Photolyase, subunit A, domain 3"/>
    <property type="match status" value="1"/>
</dbReference>
<feature type="binding site" evidence="5">
    <location>
        <position position="270"/>
    </location>
    <ligand>
        <name>FAD</name>
        <dbReference type="ChEBI" id="CHEBI:57692"/>
    </ligand>
</feature>
<dbReference type="Gene3D" id="3.40.50.620">
    <property type="entry name" value="HUPs"/>
    <property type="match status" value="1"/>
</dbReference>
<dbReference type="InterPro" id="IPR014729">
    <property type="entry name" value="Rossmann-like_a/b/a_fold"/>
</dbReference>
<feature type="binding site" evidence="5">
    <location>
        <begin position="425"/>
        <end position="427"/>
    </location>
    <ligand>
        <name>FAD</name>
        <dbReference type="ChEBI" id="CHEBI:57692"/>
    </ligand>
</feature>
<dbReference type="PANTHER" id="PTHR11455:SF22">
    <property type="entry name" value="CRYPTOCHROME DASH"/>
    <property type="match status" value="1"/>
</dbReference>
<evidence type="ECO:0000313" key="11">
    <source>
        <dbReference type="Proteomes" id="UP000193685"/>
    </source>
</evidence>
<dbReference type="GO" id="GO:0003904">
    <property type="term" value="F:deoxyribodipyrimidine photo-lyase activity"/>
    <property type="evidence" value="ECO:0007669"/>
    <property type="project" value="TreeGrafter"/>
</dbReference>
<evidence type="ECO:0000256" key="4">
    <source>
        <dbReference type="ARBA" id="ARBA00022991"/>
    </source>
</evidence>
<feature type="site" description="Electron transfer via tryptophanyl radical" evidence="6">
    <location>
        <position position="435"/>
    </location>
</feature>
<feature type="compositionally biased region" description="Basic and acidic residues" evidence="8">
    <location>
        <begin position="539"/>
        <end position="550"/>
    </location>
</feature>
<feature type="domain" description="Photolyase/cryptochrome alpha/beta" evidence="9">
    <location>
        <begin position="3"/>
        <end position="161"/>
    </location>
</feature>
<dbReference type="InterPro" id="IPR002081">
    <property type="entry name" value="Cryptochrome/DNA_photolyase_1"/>
</dbReference>
<keyword evidence="10" id="KW-0456">Lyase</keyword>
<feature type="site" description="Electron transfer via tryptophanyl radical" evidence="6">
    <location>
        <position position="412"/>
    </location>
</feature>
<feature type="compositionally biased region" description="Basic and acidic residues" evidence="8">
    <location>
        <begin position="511"/>
        <end position="521"/>
    </location>
</feature>
<keyword evidence="3 5" id="KW-0274">FAD</keyword>
<dbReference type="GO" id="GO:0071949">
    <property type="term" value="F:FAD binding"/>
    <property type="evidence" value="ECO:0007669"/>
    <property type="project" value="TreeGrafter"/>
</dbReference>
<dbReference type="GeneID" id="63784895"/>
<evidence type="ECO:0000256" key="2">
    <source>
        <dbReference type="ARBA" id="ARBA00022630"/>
    </source>
</evidence>
<dbReference type="GO" id="GO:0003684">
    <property type="term" value="F:damaged DNA binding"/>
    <property type="evidence" value="ECO:0007669"/>
    <property type="project" value="TreeGrafter"/>
</dbReference>
<feature type="compositionally biased region" description="Basic residues" evidence="8">
    <location>
        <begin position="528"/>
        <end position="538"/>
    </location>
</feature>
<evidence type="ECO:0000256" key="5">
    <source>
        <dbReference type="PIRSR" id="PIRSR602081-1"/>
    </source>
</evidence>
<dbReference type="Pfam" id="PF03441">
    <property type="entry name" value="FAD_binding_7"/>
    <property type="match status" value="1"/>
</dbReference>
<evidence type="ECO:0000256" key="3">
    <source>
        <dbReference type="ARBA" id="ARBA00022827"/>
    </source>
</evidence>
<feature type="region of interest" description="Disordered" evidence="8">
    <location>
        <begin position="511"/>
        <end position="550"/>
    </location>
</feature>
<dbReference type="SUPFAM" id="SSF52425">
    <property type="entry name" value="Cryptochrome/photolyase, N-terminal domain"/>
    <property type="match status" value="1"/>
</dbReference>
<dbReference type="OrthoDB" id="435881at2759"/>
<protein>
    <recommendedName>
        <fullName evidence="7">Cryptochrome DASH</fullName>
    </recommendedName>
</protein>
<feature type="binding site" evidence="5">
    <location>
        <begin position="283"/>
        <end position="287"/>
    </location>
    <ligand>
        <name>FAD</name>
        <dbReference type="ChEBI" id="CHEBI:57692"/>
    </ligand>
</feature>
<dbReference type="PANTHER" id="PTHR11455">
    <property type="entry name" value="CRYPTOCHROME"/>
    <property type="match status" value="1"/>
</dbReference>